<dbReference type="SMART" id="SM00465">
    <property type="entry name" value="GIYc"/>
    <property type="match status" value="1"/>
</dbReference>
<dbReference type="GO" id="GO:0003677">
    <property type="term" value="F:DNA binding"/>
    <property type="evidence" value="ECO:0007669"/>
    <property type="project" value="UniProtKB-UniRule"/>
</dbReference>
<dbReference type="STRING" id="1069083.GCA_000371805_00049"/>
<dbReference type="GO" id="GO:0141016">
    <property type="term" value="F:G/T mismatch-specific thymine-DNA glycosylase activity"/>
    <property type="evidence" value="ECO:0007669"/>
    <property type="project" value="UniProtKB-EC"/>
</dbReference>
<dbReference type="Gene3D" id="1.10.1670.10">
    <property type="entry name" value="Helix-hairpin-Helix base-excision DNA repair enzymes (C-terminal)"/>
    <property type="match status" value="1"/>
</dbReference>
<evidence type="ECO:0000259" key="13">
    <source>
        <dbReference type="SMART" id="SM00465"/>
    </source>
</evidence>
<dbReference type="PANTHER" id="PTHR43286">
    <property type="entry name" value="ENDONUCLEASE III-LIKE PROTEIN 1"/>
    <property type="match status" value="1"/>
</dbReference>
<dbReference type="EC" id="4.2.99.18" evidence="12"/>
<evidence type="ECO:0000256" key="5">
    <source>
        <dbReference type="ARBA" id="ARBA00022801"/>
    </source>
</evidence>
<keyword evidence="7 12" id="KW-0411">Iron-sulfur</keyword>
<feature type="binding site" evidence="12">
    <location>
        <position position="180"/>
    </location>
    <ligand>
        <name>[4Fe-4S] cluster</name>
        <dbReference type="ChEBI" id="CHEBI:49883"/>
    </ligand>
</feature>
<dbReference type="InterPro" id="IPR005759">
    <property type="entry name" value="Nth"/>
</dbReference>
<evidence type="ECO:0000256" key="7">
    <source>
        <dbReference type="ARBA" id="ARBA00023014"/>
    </source>
</evidence>
<comment type="caution">
    <text evidence="15">The sequence shown here is derived from an EMBL/GenBank/DDBJ whole genome shotgun (WGS) entry which is preliminary data.</text>
</comment>
<keyword evidence="10 12" id="KW-0326">Glycosidase</keyword>
<dbReference type="CDD" id="cd10441">
    <property type="entry name" value="GIY-YIG_COG1833"/>
    <property type="match status" value="1"/>
</dbReference>
<evidence type="ECO:0000256" key="11">
    <source>
        <dbReference type="ARBA" id="ARBA00052915"/>
    </source>
</evidence>
<dbReference type="InterPro" id="IPR004036">
    <property type="entry name" value="Endonuclease-III-like_CS2"/>
</dbReference>
<feature type="binding site" evidence="12">
    <location>
        <position position="197"/>
    </location>
    <ligand>
        <name>[4Fe-4S] cluster</name>
        <dbReference type="ChEBI" id="CHEBI:49883"/>
    </ligand>
</feature>
<feature type="domain" description="HhH-GPD" evidence="14">
    <location>
        <begin position="31"/>
        <end position="178"/>
    </location>
</feature>
<comment type="function">
    <text evidence="12">DNA repair enzyme that has both DNA N-glycosylase activity and AP-lyase activity. The DNA N-glycosylase activity releases various damaged pyrimidines from DNA by cleaving the N-glycosidic bond, leaving an AP (apurinic/apyrimidinic) site. The AP-lyase activity cleaves the phosphodiester bond 3' to the AP site by a beta-elimination, leaving a 3'-terminal unsaturated sugar and a product with a terminal 5'-phosphate.</text>
</comment>
<dbReference type="PATRIC" id="fig|1069083.5.peg.93"/>
<dbReference type="Gene3D" id="1.10.340.30">
    <property type="entry name" value="Hypothetical protein, domain 2"/>
    <property type="match status" value="1"/>
</dbReference>
<dbReference type="GO" id="GO:0046872">
    <property type="term" value="F:metal ion binding"/>
    <property type="evidence" value="ECO:0007669"/>
    <property type="project" value="UniProtKB-KW"/>
</dbReference>
<evidence type="ECO:0000256" key="4">
    <source>
        <dbReference type="ARBA" id="ARBA00022763"/>
    </source>
</evidence>
<keyword evidence="6 12" id="KW-0408">Iron</keyword>
<dbReference type="Pfam" id="PF01986">
    <property type="entry name" value="DUF123"/>
    <property type="match status" value="1"/>
</dbReference>
<name>N6V3B2_9EURY</name>
<evidence type="ECO:0000256" key="1">
    <source>
        <dbReference type="ARBA" id="ARBA00008343"/>
    </source>
</evidence>
<evidence type="ECO:0000256" key="8">
    <source>
        <dbReference type="ARBA" id="ARBA00023204"/>
    </source>
</evidence>
<dbReference type="Proteomes" id="UP000053695">
    <property type="component" value="Unassembled WGS sequence"/>
</dbReference>
<dbReference type="Pfam" id="PF00633">
    <property type="entry name" value="HHH"/>
    <property type="match status" value="1"/>
</dbReference>
<dbReference type="GO" id="GO:0051539">
    <property type="term" value="F:4 iron, 4 sulfur cluster binding"/>
    <property type="evidence" value="ECO:0007669"/>
    <property type="project" value="UniProtKB-UniRule"/>
</dbReference>
<evidence type="ECO:0000256" key="10">
    <source>
        <dbReference type="ARBA" id="ARBA00023295"/>
    </source>
</evidence>
<feature type="binding site" evidence="12">
    <location>
        <position position="186"/>
    </location>
    <ligand>
        <name>[4Fe-4S] cluster</name>
        <dbReference type="ChEBI" id="CHEBI:49883"/>
    </ligand>
</feature>
<protein>
    <recommendedName>
        <fullName evidence="12">Endonuclease III</fullName>
        <ecNumber evidence="12">4.2.99.18</ecNumber>
    </recommendedName>
    <alternativeName>
        <fullName evidence="12">DNA-(apurinic or apyrimidinic site) lyase</fullName>
    </alternativeName>
</protein>
<dbReference type="RefSeq" id="WP_004589779.1">
    <property type="nucleotide sequence ID" value="NZ_APMM01000003.1"/>
</dbReference>
<keyword evidence="9 12" id="KW-0456">Lyase</keyword>
<comment type="catalytic activity">
    <reaction evidence="12">
        <text>2'-deoxyribonucleotide-(2'-deoxyribose 5'-phosphate)-2'-deoxyribonucleotide-DNA = a 3'-end 2'-deoxyribonucleotide-(2,3-dehydro-2,3-deoxyribose 5'-phosphate)-DNA + a 5'-end 5'-phospho-2'-deoxyribonucleoside-DNA + H(+)</text>
        <dbReference type="Rhea" id="RHEA:66592"/>
        <dbReference type="Rhea" id="RHEA-COMP:13180"/>
        <dbReference type="Rhea" id="RHEA-COMP:16897"/>
        <dbReference type="Rhea" id="RHEA-COMP:17067"/>
        <dbReference type="ChEBI" id="CHEBI:15378"/>
        <dbReference type="ChEBI" id="CHEBI:136412"/>
        <dbReference type="ChEBI" id="CHEBI:157695"/>
        <dbReference type="ChEBI" id="CHEBI:167181"/>
        <dbReference type="EC" id="4.2.99.18"/>
    </reaction>
</comment>
<evidence type="ECO:0000256" key="2">
    <source>
        <dbReference type="ARBA" id="ARBA00022485"/>
    </source>
</evidence>
<reference evidence="15 16" key="1">
    <citation type="journal article" date="2013" name="Genome Announc.">
        <title>Draft Genome Sequence of a Highly Flagellated, Fast-Swimming Archaeon, Methanocaldococcus villosus Strain KIN24-T80 (DSM 22612).</title>
        <authorList>
            <person name="Thennarasu S."/>
            <person name="Polireddy D."/>
            <person name="Antony A."/>
            <person name="Yada M.R."/>
            <person name="Algarawi S."/>
            <person name="Sivakumar N."/>
        </authorList>
    </citation>
    <scope>NUCLEOTIDE SEQUENCE [LARGE SCALE GENOMIC DNA]</scope>
    <source>
        <strain evidence="15 16">KIN24-T80</strain>
    </source>
</reference>
<dbReference type="SUPFAM" id="SSF48150">
    <property type="entry name" value="DNA-glycosylase"/>
    <property type="match status" value="1"/>
</dbReference>
<dbReference type="InterPro" id="IPR011257">
    <property type="entry name" value="DNA_glycosylase"/>
</dbReference>
<comment type="cofactor">
    <cofactor evidence="12">
        <name>[4Fe-4S] cluster</name>
        <dbReference type="ChEBI" id="CHEBI:49883"/>
    </cofactor>
    <text evidence="12">Binds 1 [4Fe-4S] cluster.</text>
</comment>
<dbReference type="InterPro" id="IPR002837">
    <property type="entry name" value="DUF123"/>
</dbReference>
<accession>N6V3B2</accession>
<keyword evidence="15" id="KW-0255">Endonuclease</keyword>
<keyword evidence="4 12" id="KW-0227">DNA damage</keyword>
<dbReference type="InterPro" id="IPR000445">
    <property type="entry name" value="HhH_motif"/>
</dbReference>
<comment type="similarity">
    <text evidence="1 12">Belongs to the Nth/MutY family.</text>
</comment>
<evidence type="ECO:0000313" key="15">
    <source>
        <dbReference type="EMBL" id="ENN96748.1"/>
    </source>
</evidence>
<keyword evidence="3 12" id="KW-0479">Metal-binding</keyword>
<dbReference type="GO" id="GO:0000703">
    <property type="term" value="F:oxidized pyrimidine nucleobase lesion DNA N-glycosylase activity"/>
    <property type="evidence" value="ECO:0007669"/>
    <property type="project" value="TreeGrafter"/>
</dbReference>
<dbReference type="EMBL" id="APMM01000003">
    <property type="protein sequence ID" value="ENN96748.1"/>
    <property type="molecule type" value="Genomic_DNA"/>
</dbReference>
<comment type="catalytic activity">
    <reaction evidence="11">
        <text>Hydrolyzes mismatched double-stranded DNA and polynucleotides, releasing free thymine.</text>
        <dbReference type="EC" id="3.2.2.29"/>
    </reaction>
</comment>
<organism evidence="15 16">
    <name type="scientific">Methanocaldococcus villosus KIN24-T80</name>
    <dbReference type="NCBI Taxonomy" id="1069083"/>
    <lineage>
        <taxon>Archaea</taxon>
        <taxon>Methanobacteriati</taxon>
        <taxon>Methanobacteriota</taxon>
        <taxon>Methanomada group</taxon>
        <taxon>Methanococci</taxon>
        <taxon>Methanococcales</taxon>
        <taxon>Methanocaldococcaceae</taxon>
        <taxon>Methanocaldococcus</taxon>
    </lineage>
</organism>
<evidence type="ECO:0000256" key="6">
    <source>
        <dbReference type="ARBA" id="ARBA00023004"/>
    </source>
</evidence>
<dbReference type="CDD" id="cd00056">
    <property type="entry name" value="ENDO3c"/>
    <property type="match status" value="1"/>
</dbReference>
<dbReference type="PROSITE" id="PS01155">
    <property type="entry name" value="ENDONUCLEASE_III_2"/>
    <property type="match status" value="1"/>
</dbReference>
<dbReference type="InterPro" id="IPR023170">
    <property type="entry name" value="HhH_base_excis_C"/>
</dbReference>
<dbReference type="Pfam" id="PF00730">
    <property type="entry name" value="HhH-GPD"/>
    <property type="match status" value="1"/>
</dbReference>
<dbReference type="SMART" id="SM00478">
    <property type="entry name" value="ENDO3c"/>
    <property type="match status" value="1"/>
</dbReference>
<sequence length="337" mass="39676">MEMIERLLKRIDKKPAVVKDEPFKVLVAALISARTNDNITEKVMKKLFKEVKDLDDLLEIDEERLSSLLYPVGFYRNKAKLLKKLAKVLKERYNGKIPDNLEDLLSLPGVGRKTANLVLTLAFDKDGIAVDTHVHRITNRWEIVDTETPEETEMVLRKKLDRKYWKVINHILVVFGREICGVKPKCSICYKEIKELCPYYKKLLHFEHIIDKFKYKKVSKSKIPNEKGSYILKIKLKKGRLIRFGKNEKYFKSGYYFYVGSAMNGLKNRIERHLKNEKKMFWHIDYLLNYGKIEEIYITNNNVECETANEFIKAFDYIEGFGCSDCSCKSHLFYMKL</sequence>
<dbReference type="InterPro" id="IPR003265">
    <property type="entry name" value="HhH-GPD_domain"/>
</dbReference>
<keyword evidence="16" id="KW-1185">Reference proteome</keyword>
<evidence type="ECO:0000256" key="12">
    <source>
        <dbReference type="HAMAP-Rule" id="MF_00942"/>
    </source>
</evidence>
<dbReference type="FunFam" id="1.10.340.30:FF:000001">
    <property type="entry name" value="Endonuclease III"/>
    <property type="match status" value="1"/>
</dbReference>
<evidence type="ECO:0000256" key="3">
    <source>
        <dbReference type="ARBA" id="ARBA00022723"/>
    </source>
</evidence>
<dbReference type="InterPro" id="IPR000305">
    <property type="entry name" value="GIY-YIG_endonuc"/>
</dbReference>
<keyword evidence="12" id="KW-0238">DNA-binding</keyword>
<dbReference type="AlphaFoldDB" id="N6V3B2"/>
<dbReference type="OrthoDB" id="84708at2157"/>
<keyword evidence="15" id="KW-0540">Nuclease</keyword>
<dbReference type="PANTHER" id="PTHR43286:SF1">
    <property type="entry name" value="ENDONUCLEASE III-LIKE PROTEIN 1"/>
    <property type="match status" value="1"/>
</dbReference>
<proteinExistence type="inferred from homology"/>
<dbReference type="GO" id="GO:0006289">
    <property type="term" value="P:nucleotide-excision repair"/>
    <property type="evidence" value="ECO:0007669"/>
    <property type="project" value="TreeGrafter"/>
</dbReference>
<keyword evidence="2 12" id="KW-0004">4Fe-4S</keyword>
<keyword evidence="5 12" id="KW-0378">Hydrolase</keyword>
<gene>
    <name evidence="12" type="primary">nth</name>
    <name evidence="15" type="ORF">J422_00486</name>
</gene>
<dbReference type="GO" id="GO:0140078">
    <property type="term" value="F:class I DNA-(apurinic or apyrimidinic site) endonuclease activity"/>
    <property type="evidence" value="ECO:0007669"/>
    <property type="project" value="UniProtKB-EC"/>
</dbReference>
<dbReference type="GO" id="GO:0006285">
    <property type="term" value="P:base-excision repair, AP site formation"/>
    <property type="evidence" value="ECO:0007669"/>
    <property type="project" value="TreeGrafter"/>
</dbReference>
<feature type="domain" description="GIY-YIG" evidence="13">
    <location>
        <begin position="243"/>
        <end position="336"/>
    </location>
</feature>
<evidence type="ECO:0000313" key="16">
    <source>
        <dbReference type="Proteomes" id="UP000053695"/>
    </source>
</evidence>
<keyword evidence="8 12" id="KW-0234">DNA repair</keyword>
<feature type="binding site" evidence="12">
    <location>
        <position position="189"/>
    </location>
    <ligand>
        <name>[4Fe-4S] cluster</name>
        <dbReference type="ChEBI" id="CHEBI:49883"/>
    </ligand>
</feature>
<evidence type="ECO:0000259" key="14">
    <source>
        <dbReference type="SMART" id="SM00478"/>
    </source>
</evidence>
<dbReference type="HAMAP" id="MF_00942">
    <property type="entry name" value="Nth"/>
    <property type="match status" value="1"/>
</dbReference>
<evidence type="ECO:0000256" key="9">
    <source>
        <dbReference type="ARBA" id="ARBA00023239"/>
    </source>
</evidence>